<dbReference type="PANTHER" id="PTHR32385:SF15">
    <property type="entry name" value="INOSITOL PHOSPHOCERAMIDE MANNOSYLTRANSFERASE 1"/>
    <property type="match status" value="1"/>
</dbReference>
<dbReference type="GO" id="GO:0016020">
    <property type="term" value="C:membrane"/>
    <property type="evidence" value="ECO:0007669"/>
    <property type="project" value="GOC"/>
</dbReference>
<keyword evidence="2" id="KW-0175">Coiled coil</keyword>
<dbReference type="AlphaFoldDB" id="A0A812QAY7"/>
<keyword evidence="5" id="KW-1185">Reference proteome</keyword>
<dbReference type="OrthoDB" id="409543at2759"/>
<organism evidence="4 5">
    <name type="scientific">Symbiodinium pilosum</name>
    <name type="common">Dinoflagellate</name>
    <dbReference type="NCBI Taxonomy" id="2952"/>
    <lineage>
        <taxon>Eukaryota</taxon>
        <taxon>Sar</taxon>
        <taxon>Alveolata</taxon>
        <taxon>Dinophyceae</taxon>
        <taxon>Suessiales</taxon>
        <taxon>Symbiodiniaceae</taxon>
        <taxon>Symbiodinium</taxon>
    </lineage>
</organism>
<name>A0A812QAY7_SYMPI</name>
<comment type="caution">
    <text evidence="4">The sequence shown here is derived from an EMBL/GenBank/DDBJ whole genome shotgun (WGS) entry which is preliminary data.</text>
</comment>
<dbReference type="InterPro" id="IPR007577">
    <property type="entry name" value="GlycoTrfase_DXD_sugar-bd_CS"/>
</dbReference>
<sequence length="447" mass="49357">MLHALAMATARCSQPGVRGVTLLALWKNFSWLDGWGRLGAEHEASLEALKVRIQRLEKDHQEEVDDLRLEISKLRAAIAAQPPQPPVAAAALADKASSQATELPDELKPTTATPEKVGHLTKNTPSLCNIFVMWNYPSGPPLFISKNLESWIHYSNRRCHFPWMINDTNIRAFIPDLPLEFERMPYDAAKSDIVRYALLYHHGGMYLDTDFLVAKDLSPILDRIEDHDLISYTTSGQACRRGSFSSNFIAGRKGSSLYKEVWEAQKHAMTSHCDDRVKANDKKVCCADDVTRQCHIPWAGIGEGISHPVLKGMLARNAPLKIHCFEGDESFVPGSFQNIIEKSPSLPSALQAFQRGGVKNPTDRIMYHLFASLGFGGRYDGAALFDSATFVGTLYRKSVGSFTEIPRDPLEDGPGTICASDGSPCRCKGRAWCSACLGALVPLEQIA</sequence>
<dbReference type="InterPro" id="IPR051706">
    <property type="entry name" value="Glycosyltransferase_domain"/>
</dbReference>
<evidence type="ECO:0000256" key="2">
    <source>
        <dbReference type="SAM" id="Coils"/>
    </source>
</evidence>
<evidence type="ECO:0000313" key="5">
    <source>
        <dbReference type="Proteomes" id="UP000649617"/>
    </source>
</evidence>
<dbReference type="PANTHER" id="PTHR32385">
    <property type="entry name" value="MANNOSYL PHOSPHORYLINOSITOL CERAMIDE SYNTHASE"/>
    <property type="match status" value="1"/>
</dbReference>
<reference evidence="4" key="1">
    <citation type="submission" date="2021-02" db="EMBL/GenBank/DDBJ databases">
        <authorList>
            <person name="Dougan E. K."/>
            <person name="Rhodes N."/>
            <person name="Thang M."/>
            <person name="Chan C."/>
        </authorList>
    </citation>
    <scope>NUCLEOTIDE SEQUENCE</scope>
</reference>
<dbReference type="SUPFAM" id="SSF53448">
    <property type="entry name" value="Nucleotide-diphospho-sugar transferases"/>
    <property type="match status" value="1"/>
</dbReference>
<feature type="region of interest" description="Disordered" evidence="3">
    <location>
        <begin position="88"/>
        <end position="119"/>
    </location>
</feature>
<accession>A0A812QAY7</accession>
<dbReference type="EMBL" id="CAJNIZ010016557">
    <property type="protein sequence ID" value="CAE7387328.1"/>
    <property type="molecule type" value="Genomic_DNA"/>
</dbReference>
<dbReference type="Gene3D" id="3.90.550.20">
    <property type="match status" value="1"/>
</dbReference>
<dbReference type="InterPro" id="IPR029044">
    <property type="entry name" value="Nucleotide-diphossugar_trans"/>
</dbReference>
<keyword evidence="1" id="KW-0808">Transferase</keyword>
<dbReference type="GO" id="GO:0000030">
    <property type="term" value="F:mannosyltransferase activity"/>
    <property type="evidence" value="ECO:0007669"/>
    <property type="project" value="TreeGrafter"/>
</dbReference>
<evidence type="ECO:0000313" key="4">
    <source>
        <dbReference type="EMBL" id="CAE7387328.1"/>
    </source>
</evidence>
<dbReference type="GO" id="GO:0051999">
    <property type="term" value="P:mannosyl-inositol phosphorylceramide biosynthetic process"/>
    <property type="evidence" value="ECO:0007669"/>
    <property type="project" value="TreeGrafter"/>
</dbReference>
<evidence type="ECO:0000256" key="1">
    <source>
        <dbReference type="ARBA" id="ARBA00022679"/>
    </source>
</evidence>
<protein>
    <submittedName>
        <fullName evidence="4">Uncharacterized protein</fullName>
    </submittedName>
</protein>
<dbReference type="Pfam" id="PF04488">
    <property type="entry name" value="Gly_transf_sug"/>
    <property type="match status" value="1"/>
</dbReference>
<feature type="compositionally biased region" description="Low complexity" evidence="3">
    <location>
        <begin position="88"/>
        <end position="100"/>
    </location>
</feature>
<proteinExistence type="predicted"/>
<dbReference type="Proteomes" id="UP000649617">
    <property type="component" value="Unassembled WGS sequence"/>
</dbReference>
<feature type="coiled-coil region" evidence="2">
    <location>
        <begin position="39"/>
        <end position="77"/>
    </location>
</feature>
<gene>
    <name evidence="4" type="ORF">SPIL2461_LOCUS9492</name>
</gene>
<evidence type="ECO:0000256" key="3">
    <source>
        <dbReference type="SAM" id="MobiDB-lite"/>
    </source>
</evidence>